<reference evidence="1 2" key="1">
    <citation type="journal article" date="2018" name="Sci. Rep.">
        <title>Genomic signatures of local adaptation to the degree of environmental predictability in rotifers.</title>
        <authorList>
            <person name="Franch-Gras L."/>
            <person name="Hahn C."/>
            <person name="Garcia-Roger E.M."/>
            <person name="Carmona M.J."/>
            <person name="Serra M."/>
            <person name="Gomez A."/>
        </authorList>
    </citation>
    <scope>NUCLEOTIDE SEQUENCE [LARGE SCALE GENOMIC DNA]</scope>
    <source>
        <strain evidence="1">HYR1</strain>
    </source>
</reference>
<comment type="caution">
    <text evidence="1">The sequence shown here is derived from an EMBL/GenBank/DDBJ whole genome shotgun (WGS) entry which is preliminary data.</text>
</comment>
<gene>
    <name evidence="1" type="ORF">BpHYR1_015235</name>
</gene>
<sequence length="73" mass="8763">MTRTQYHFRFLKISRLSILLTVWVLGFGLRLEKTTELEQIDKSRTPLPLYENPNVELPHVVIYFIEILLYEIN</sequence>
<dbReference type="EMBL" id="REGN01010750">
    <property type="protein sequence ID" value="RMZ98481.1"/>
    <property type="molecule type" value="Genomic_DNA"/>
</dbReference>
<proteinExistence type="predicted"/>
<organism evidence="1 2">
    <name type="scientific">Brachionus plicatilis</name>
    <name type="common">Marine rotifer</name>
    <name type="synonym">Brachionus muelleri</name>
    <dbReference type="NCBI Taxonomy" id="10195"/>
    <lineage>
        <taxon>Eukaryota</taxon>
        <taxon>Metazoa</taxon>
        <taxon>Spiralia</taxon>
        <taxon>Gnathifera</taxon>
        <taxon>Rotifera</taxon>
        <taxon>Eurotatoria</taxon>
        <taxon>Monogononta</taxon>
        <taxon>Pseudotrocha</taxon>
        <taxon>Ploima</taxon>
        <taxon>Brachionidae</taxon>
        <taxon>Brachionus</taxon>
    </lineage>
</organism>
<protein>
    <submittedName>
        <fullName evidence="1">Uncharacterized protein</fullName>
    </submittedName>
</protein>
<keyword evidence="2" id="KW-1185">Reference proteome</keyword>
<dbReference type="Proteomes" id="UP000276133">
    <property type="component" value="Unassembled WGS sequence"/>
</dbReference>
<dbReference type="AlphaFoldDB" id="A0A3M7PH86"/>
<accession>A0A3M7PH86</accession>
<evidence type="ECO:0000313" key="1">
    <source>
        <dbReference type="EMBL" id="RMZ98481.1"/>
    </source>
</evidence>
<name>A0A3M7PH86_BRAPC</name>
<evidence type="ECO:0000313" key="2">
    <source>
        <dbReference type="Proteomes" id="UP000276133"/>
    </source>
</evidence>